<sequence>MVSLNRSDAVIELGKRLVTQLSIDNHDILSSWMAHRIAELIKEAEKCAEDSEVAEACSTAILSLWEHRSALPEHLRPLGDLKPVIRTLVALDVEGNEHHFYRPALREAATADVESDVKEWLDLAIGLDYSARLLIRYALKNAAEKSVLKAEPWVQLALEAGATEGAEALLVRFVLDEDENKESEIRKAKLEERLSKLGGFVALASEMIGSLEAELEALKS</sequence>
<dbReference type="EMBL" id="CP095355">
    <property type="protein sequence ID" value="XAG89711.1"/>
    <property type="molecule type" value="Genomic_DNA"/>
</dbReference>
<dbReference type="AlphaFoldDB" id="A0AAU6VUG8"/>
<name>A0AAU6VUG8_UNCXX</name>
<reference evidence="1" key="1">
    <citation type="submission" date="2022-03" db="EMBL/GenBank/DDBJ databases">
        <title>Sea Food Isolates.</title>
        <authorList>
            <person name="Li c."/>
        </authorList>
    </citation>
    <scope>NUCLEOTIDE SEQUENCE</scope>
    <source>
        <strain evidence="1">19CA01SA08</strain>
    </source>
</reference>
<organism evidence="1">
    <name type="scientific">bacterium 19CA01SA08</name>
    <dbReference type="NCBI Taxonomy" id="2920574"/>
    <lineage>
        <taxon>Bacteria</taxon>
    </lineage>
</organism>
<evidence type="ECO:0000313" key="1">
    <source>
        <dbReference type="EMBL" id="XAG89711.1"/>
    </source>
</evidence>
<accession>A0AAU6VUG8</accession>
<proteinExistence type="predicted"/>
<gene>
    <name evidence="1" type="ORF">MRN67_04725</name>
</gene>
<protein>
    <submittedName>
        <fullName evidence="1">Uncharacterized protein</fullName>
    </submittedName>
</protein>